<dbReference type="SMART" id="SM00974">
    <property type="entry name" value="T5orf172"/>
    <property type="match status" value="1"/>
</dbReference>
<feature type="region of interest" description="Disordered" evidence="1">
    <location>
        <begin position="34"/>
        <end position="65"/>
    </location>
</feature>
<dbReference type="Proteomes" id="UP000635477">
    <property type="component" value="Unassembled WGS sequence"/>
</dbReference>
<feature type="domain" description="Bacteriophage T5 Orf172 DNA-binding" evidence="2">
    <location>
        <begin position="68"/>
        <end position="169"/>
    </location>
</feature>
<evidence type="ECO:0000313" key="4">
    <source>
        <dbReference type="Proteomes" id="UP000635477"/>
    </source>
</evidence>
<dbReference type="AlphaFoldDB" id="A0A8H4X6T7"/>
<comment type="caution">
    <text evidence="3">The sequence shown here is derived from an EMBL/GenBank/DDBJ whole genome shotgun (WGS) entry which is preliminary data.</text>
</comment>
<dbReference type="OrthoDB" id="2417614at2759"/>
<name>A0A8H4X6T7_9HYPO</name>
<reference evidence="3" key="1">
    <citation type="journal article" date="2020" name="BMC Genomics">
        <title>Correction to: Identification and distribution of gene clusters required for synthesis of sphingolipid metabolism inhibitors in diverse species of the filamentous fungus Fusarium.</title>
        <authorList>
            <person name="Kim H.S."/>
            <person name="Lohmar J.M."/>
            <person name="Busman M."/>
            <person name="Brown D.W."/>
            <person name="Naumann T.A."/>
            <person name="Divon H.H."/>
            <person name="Lysoe E."/>
            <person name="Uhlig S."/>
            <person name="Proctor R.H."/>
        </authorList>
    </citation>
    <scope>NUCLEOTIDE SEQUENCE</scope>
    <source>
        <strain evidence="3">NRRL 22465</strain>
    </source>
</reference>
<evidence type="ECO:0000313" key="3">
    <source>
        <dbReference type="EMBL" id="KAF4963106.1"/>
    </source>
</evidence>
<dbReference type="Pfam" id="PF10544">
    <property type="entry name" value="T5orf172"/>
    <property type="match status" value="1"/>
</dbReference>
<dbReference type="EMBL" id="JABEYC010001663">
    <property type="protein sequence ID" value="KAF4963106.1"/>
    <property type="molecule type" value="Genomic_DNA"/>
</dbReference>
<gene>
    <name evidence="3" type="ORF">FZEAL_10958</name>
</gene>
<dbReference type="InterPro" id="IPR053006">
    <property type="entry name" value="Meiosis_regulatory"/>
</dbReference>
<organism evidence="3 4">
    <name type="scientific">Fusarium zealandicum</name>
    <dbReference type="NCBI Taxonomy" id="1053134"/>
    <lineage>
        <taxon>Eukaryota</taxon>
        <taxon>Fungi</taxon>
        <taxon>Dikarya</taxon>
        <taxon>Ascomycota</taxon>
        <taxon>Pezizomycotina</taxon>
        <taxon>Sordariomycetes</taxon>
        <taxon>Hypocreomycetidae</taxon>
        <taxon>Hypocreales</taxon>
        <taxon>Nectriaceae</taxon>
        <taxon>Fusarium</taxon>
        <taxon>Fusarium staphyleae species complex</taxon>
    </lineage>
</organism>
<accession>A0A8H4X6T7</accession>
<dbReference type="PANTHER" id="PTHR28094:SF2">
    <property type="entry name" value="BACTERIOPHAGE T5 ORF172 DNA-BINDING DOMAIN-CONTAINING PROTEIN"/>
    <property type="match status" value="1"/>
</dbReference>
<protein>
    <recommendedName>
        <fullName evidence="2">Bacteriophage T5 Orf172 DNA-binding domain-containing protein</fullName>
    </recommendedName>
</protein>
<proteinExistence type="predicted"/>
<reference evidence="3" key="2">
    <citation type="submission" date="2020-05" db="EMBL/GenBank/DDBJ databases">
        <authorList>
            <person name="Kim H.-S."/>
            <person name="Proctor R.H."/>
            <person name="Brown D.W."/>
        </authorList>
    </citation>
    <scope>NUCLEOTIDE SEQUENCE</scope>
    <source>
        <strain evidence="3">NRRL 22465</strain>
    </source>
</reference>
<evidence type="ECO:0000259" key="2">
    <source>
        <dbReference type="SMART" id="SM00974"/>
    </source>
</evidence>
<evidence type="ECO:0000256" key="1">
    <source>
        <dbReference type="SAM" id="MobiDB-lite"/>
    </source>
</evidence>
<keyword evidence="4" id="KW-1185">Reference proteome</keyword>
<dbReference type="InterPro" id="IPR018306">
    <property type="entry name" value="Phage_T5_Orf172_DNA-bd"/>
</dbReference>
<sequence length="184" mass="20587">MAELARPYVDSEEPGFIYMFGLTPTSDAAPVDAARSLLSPPSPSRPPRSRRPSAVVSSFVATDPSTSGRATMLLKIGRASNVQRRLNQWQRQCGHDVEMLRYYPYLPGSQESSGVVPHMTTHVHRVERLVHIELAGMGLKADGGKCEACGREHREWFEVKATREGVRAVDGIIRRWIEWDEMNA</sequence>
<dbReference type="PANTHER" id="PTHR28094">
    <property type="entry name" value="MEIOTICALLY UP-REGULATED GENE 113 PROTEIN"/>
    <property type="match status" value="1"/>
</dbReference>